<feature type="compositionally biased region" description="Low complexity" evidence="1">
    <location>
        <begin position="92"/>
        <end position="110"/>
    </location>
</feature>
<feature type="region of interest" description="Disordered" evidence="1">
    <location>
        <begin position="1"/>
        <end position="124"/>
    </location>
</feature>
<comment type="caution">
    <text evidence="2">The sequence shown here is derived from an EMBL/GenBank/DDBJ whole genome shotgun (WGS) entry which is preliminary data.</text>
</comment>
<organism evidence="2 3">
    <name type="scientific">Colletotrichum fioriniae PJ7</name>
    <dbReference type="NCBI Taxonomy" id="1445577"/>
    <lineage>
        <taxon>Eukaryota</taxon>
        <taxon>Fungi</taxon>
        <taxon>Dikarya</taxon>
        <taxon>Ascomycota</taxon>
        <taxon>Pezizomycotina</taxon>
        <taxon>Sordariomycetes</taxon>
        <taxon>Hypocreomycetidae</taxon>
        <taxon>Glomerellales</taxon>
        <taxon>Glomerellaceae</taxon>
        <taxon>Colletotrichum</taxon>
        <taxon>Colletotrichum acutatum species complex</taxon>
    </lineage>
</organism>
<evidence type="ECO:0000256" key="1">
    <source>
        <dbReference type="SAM" id="MobiDB-lite"/>
    </source>
</evidence>
<dbReference type="EMBL" id="JARH01000928">
    <property type="protein sequence ID" value="EXF75095.1"/>
    <property type="molecule type" value="Genomic_DNA"/>
</dbReference>
<sequence>MATQASEDKLHPRSPSTEPDQMKQTAKRQPAQQQPQKAEAPHKTETEEKIEKETPRLDSGASTSTSESSTQQDGFQRVTRRSRSQRHDPVRQLRQVGQQQVAPQNHQNRQVQTKSSSGAPSVKLDMNLDVDIDLKAKIKGDVTLSVLGGNQNKK</sequence>
<dbReference type="Proteomes" id="UP000020467">
    <property type="component" value="Unassembled WGS sequence"/>
</dbReference>
<dbReference type="PANTHER" id="PTHR35587:SF3">
    <property type="entry name" value="EXPRESSED PROTEIN"/>
    <property type="match status" value="1"/>
</dbReference>
<dbReference type="OrthoDB" id="2873061at2759"/>
<accession>A0A010QE86</accession>
<feature type="compositionally biased region" description="Basic and acidic residues" evidence="1">
    <location>
        <begin position="39"/>
        <end position="56"/>
    </location>
</feature>
<feature type="compositionally biased region" description="Basic and acidic residues" evidence="1">
    <location>
        <begin position="1"/>
        <end position="11"/>
    </location>
</feature>
<dbReference type="KEGG" id="cfj:CFIO01_06705"/>
<dbReference type="PANTHER" id="PTHR35587">
    <property type="entry name" value="EXPRESSED PROTEIN"/>
    <property type="match status" value="1"/>
</dbReference>
<name>A0A010QE86_9PEZI</name>
<dbReference type="AlphaFoldDB" id="A0A010QE86"/>
<proteinExistence type="predicted"/>
<protein>
    <submittedName>
        <fullName evidence="2">Uncharacterized protein</fullName>
    </submittedName>
</protein>
<dbReference type="HOGENOM" id="CLU_112534_0_0_1"/>
<keyword evidence="3" id="KW-1185">Reference proteome</keyword>
<dbReference type="eggNOG" id="ENOG502T6ZW">
    <property type="taxonomic scope" value="Eukaryota"/>
</dbReference>
<evidence type="ECO:0000313" key="3">
    <source>
        <dbReference type="Proteomes" id="UP000020467"/>
    </source>
</evidence>
<feature type="compositionally biased region" description="Low complexity" evidence="1">
    <location>
        <begin position="23"/>
        <end position="38"/>
    </location>
</feature>
<evidence type="ECO:0000313" key="2">
    <source>
        <dbReference type="EMBL" id="EXF75095.1"/>
    </source>
</evidence>
<gene>
    <name evidence="2" type="ORF">CFIO01_06705</name>
</gene>
<reference evidence="2 3" key="1">
    <citation type="submission" date="2014-02" db="EMBL/GenBank/DDBJ databases">
        <title>The genome sequence of Colletotrichum fioriniae PJ7.</title>
        <authorList>
            <person name="Baroncelli R."/>
            <person name="Thon M.R."/>
        </authorList>
    </citation>
    <scope>NUCLEOTIDE SEQUENCE [LARGE SCALE GENOMIC DNA]</scope>
    <source>
        <strain evidence="2 3">PJ7</strain>
    </source>
</reference>